<evidence type="ECO:0000313" key="10">
    <source>
        <dbReference type="Proteomes" id="UP000197781"/>
    </source>
</evidence>
<comment type="cofactor">
    <cofactor evidence="1">
        <name>pantetheine 4'-phosphate</name>
        <dbReference type="ChEBI" id="CHEBI:47942"/>
    </cofactor>
</comment>
<dbReference type="GO" id="GO:0003824">
    <property type="term" value="F:catalytic activity"/>
    <property type="evidence" value="ECO:0007669"/>
    <property type="project" value="UniProtKB-KW"/>
</dbReference>
<evidence type="ECO:0000256" key="2">
    <source>
        <dbReference type="ARBA" id="ARBA00006432"/>
    </source>
</evidence>
<dbReference type="Gene3D" id="3.30.300.30">
    <property type="match status" value="1"/>
</dbReference>
<dbReference type="PROSITE" id="PS00012">
    <property type="entry name" value="PHOSPHOPANTETHEINE"/>
    <property type="match status" value="1"/>
</dbReference>
<dbReference type="SUPFAM" id="SSF56801">
    <property type="entry name" value="Acetyl-CoA synthetase-like"/>
    <property type="match status" value="1"/>
</dbReference>
<feature type="domain" description="Carrier" evidence="8">
    <location>
        <begin position="796"/>
        <end position="873"/>
    </location>
</feature>
<evidence type="ECO:0000313" key="9">
    <source>
        <dbReference type="EMBL" id="ASJ54044.1"/>
    </source>
</evidence>
<evidence type="ECO:0000256" key="6">
    <source>
        <dbReference type="ARBA" id="ARBA00023194"/>
    </source>
</evidence>
<dbReference type="InterPro" id="IPR025110">
    <property type="entry name" value="AMP-bd_C"/>
</dbReference>
<keyword evidence="5" id="KW-0677">Repeat</keyword>
<evidence type="ECO:0000259" key="8">
    <source>
        <dbReference type="PROSITE" id="PS50075"/>
    </source>
</evidence>
<dbReference type="GO" id="GO:0043041">
    <property type="term" value="P:amino acid activation for nonribosomal peptide biosynthetic process"/>
    <property type="evidence" value="ECO:0007669"/>
    <property type="project" value="TreeGrafter"/>
</dbReference>
<dbReference type="Gene3D" id="3.30.559.10">
    <property type="entry name" value="Chloramphenicol acetyltransferase-like domain"/>
    <property type="match status" value="1"/>
</dbReference>
<dbReference type="Gene3D" id="3.30.559.30">
    <property type="entry name" value="Nonribosomal peptide synthetase, condensation domain"/>
    <property type="match status" value="2"/>
</dbReference>
<reference evidence="9 10" key="1">
    <citation type="submission" date="2016-11" db="EMBL/GenBank/DDBJ databases">
        <authorList>
            <person name="Jaros S."/>
            <person name="Januszkiewicz K."/>
            <person name="Wedrychowicz H."/>
        </authorList>
    </citation>
    <scope>NUCLEOTIDE SEQUENCE [LARGE SCALE GENOMIC DNA]</scope>
    <source>
        <strain evidence="9 10">NF2</strain>
    </source>
</reference>
<dbReference type="FunFam" id="1.10.1200.10:FF:000005">
    <property type="entry name" value="Nonribosomal peptide synthetase 1"/>
    <property type="match status" value="1"/>
</dbReference>
<organism evidence="9 10">
    <name type="scientific">Brevibacillus formosus</name>
    <dbReference type="NCBI Taxonomy" id="54913"/>
    <lineage>
        <taxon>Bacteria</taxon>
        <taxon>Bacillati</taxon>
        <taxon>Bacillota</taxon>
        <taxon>Bacilli</taxon>
        <taxon>Bacillales</taxon>
        <taxon>Paenibacillaceae</taxon>
        <taxon>Brevibacillus</taxon>
    </lineage>
</organism>
<keyword evidence="4" id="KW-0597">Phosphoprotein</keyword>
<dbReference type="InterPro" id="IPR000873">
    <property type="entry name" value="AMP-dep_synth/lig_dom"/>
</dbReference>
<accession>A0A220MG54</accession>
<dbReference type="Pfam" id="PF00550">
    <property type="entry name" value="PP-binding"/>
    <property type="match status" value="1"/>
</dbReference>
<dbReference type="InterPro" id="IPR023213">
    <property type="entry name" value="CAT-like_dom_sf"/>
</dbReference>
<dbReference type="GO" id="GO:0005737">
    <property type="term" value="C:cytoplasm"/>
    <property type="evidence" value="ECO:0007669"/>
    <property type="project" value="TreeGrafter"/>
</dbReference>
<keyword evidence="6" id="KW-0045">Antibiotic biosynthesis</keyword>
<dbReference type="Gene3D" id="3.40.50.980">
    <property type="match status" value="2"/>
</dbReference>
<dbReference type="Pfam" id="PF00501">
    <property type="entry name" value="AMP-binding"/>
    <property type="match status" value="1"/>
</dbReference>
<gene>
    <name evidence="9" type="ORF">BP422_11120</name>
</gene>
<dbReference type="EMBL" id="CP018145">
    <property type="protein sequence ID" value="ASJ54044.1"/>
    <property type="molecule type" value="Genomic_DNA"/>
</dbReference>
<dbReference type="InterPro" id="IPR020845">
    <property type="entry name" value="AMP-binding_CS"/>
</dbReference>
<proteinExistence type="inferred from homology"/>
<dbReference type="Pfam" id="PF00668">
    <property type="entry name" value="Condensation"/>
    <property type="match status" value="2"/>
</dbReference>
<protein>
    <submittedName>
        <fullName evidence="9">Non-ribosomal peptide synthetase</fullName>
    </submittedName>
</protein>
<dbReference type="InterPro" id="IPR010071">
    <property type="entry name" value="AA_adenyl_dom"/>
</dbReference>
<dbReference type="InterPro" id="IPR001242">
    <property type="entry name" value="Condensation_dom"/>
</dbReference>
<keyword evidence="3" id="KW-0596">Phosphopantetheine</keyword>
<dbReference type="CDD" id="cd05930">
    <property type="entry name" value="A_NRPS"/>
    <property type="match status" value="1"/>
</dbReference>
<comment type="similarity">
    <text evidence="2">Belongs to the ATP-dependent AMP-binding enzyme family.</text>
</comment>
<dbReference type="CDD" id="cd19531">
    <property type="entry name" value="LCL_NRPS-like"/>
    <property type="match status" value="1"/>
</dbReference>
<evidence type="ECO:0000256" key="4">
    <source>
        <dbReference type="ARBA" id="ARBA00022553"/>
    </source>
</evidence>
<sequence>MTTITAQNILLASGQFDREKGYWMENLSREFHSLDLPTDSRASFQRQSELRELTIMFPDELSKALIHLSNGSDQRLFMALLSGFGILLSKYTGHQDICVGTAIFRQTTPGEFLNKVLPLRHQVLPEWSIKELLQEVRQTLKAAVEHQNYPILRLIEELQVPQQGNSTPFFEATCLLDVLHDQDSLEQVSSELQLLFSKKGNFLELLVRYVGQRYQLPMMERMMEHLVRIYQVIVTQPNQKIAEIACLSTEEVRELVLSFNDNRVAFPRDQSFDRLFEEQVKKTPHRKAVTDGKSTLTYQELNERSNRLARHFIQQGLRPGTKIGIYMKRNVDTLVAILAVFKAGGAYVPIDPDYPLHRILYIVQKSEIAGLITQPDLLDGLESIQASSPELKYLYVFGQSDESVESLSGEDIDRESAGTDLAYIIFTSGTTGQPKGVMVHHRGMINHIFAKINDLSLCEDDLVAQTASLCFDISVWQYLAVLLVGGSVLVVDTETVMDTQALHNVLRSNRVTVAEVVPSLLSVLLDLVQEWPDSARSFPDLRWMAVTGEELPAPLVRRWFACYTEIPLVNMYGPTEASDDITHHIIRGMPSDQQIVVPIGIPIQNTHIYILDQNQCICPRGVKGEICVAGPGVGYGYYKDEERTQKVFVANPYASWVEDPDYQVLYRTGDVGRITEDGYIEYFGRMDNQVKIRGYRIELSEIEQVMRRHPAVKDAVVLALSEETGAKYLCAYVVPLEEFSARDVRDYLFTVLPEYMVPMHYVKQNVLPLTPNGKVDRGALPKPGIQDRVDTSIFVSATTETEKALTQIWGHVLQLDPNTISARDNFFALGGHSLKINTVAAQIAQQFGVQLPLRTMFNHPTIQELGKVIDGADKTIMKRRFPVEARSYYPVTPAQRKFFILQQVNPADTSLHITAARFIEGALSREKVEQAFQGLVDRHESLRTSFDYIDGQVVQIVHDSLVFHLEVSEASAEQLEVSLATFVRPFDLRQSPLLRAGLIRIAPEKHLLMFDMHHIVSDGVSMDILIEDFVRVYAGVTLPALEVQQKEFAVWQESALESGELQADYWADLFTSPAPLLSIPTDYERPESLTYPGATIEFDISAEERQRLQELATQEHATLYMVLLSVYNMLLAKYSGQEDVVVGTPVAGRKFAEFDEVIGMFINTIPLRNYPKGEKTYREFLAEVREHTLASFEQADYPIDLFVQTLGLEPNTGRQPLFDTIFVLQNMDNPEGELELEDMIVKNYPLQNNTAKLDLHLSAYPVFDRLTCKLDYRSDLFRRETMEQFVSDFKSLLQQLMEDPLRLLQDFELTLEVALIQAQGVDWDFEF</sequence>
<dbReference type="InterPro" id="IPR009081">
    <property type="entry name" value="PP-bd_ACP"/>
</dbReference>
<evidence type="ECO:0000256" key="3">
    <source>
        <dbReference type="ARBA" id="ARBA00022450"/>
    </source>
</evidence>
<dbReference type="PROSITE" id="PS50075">
    <property type="entry name" value="CARRIER"/>
    <property type="match status" value="1"/>
</dbReference>
<dbReference type="GO" id="GO:0008610">
    <property type="term" value="P:lipid biosynthetic process"/>
    <property type="evidence" value="ECO:0007669"/>
    <property type="project" value="UniProtKB-ARBA"/>
</dbReference>
<evidence type="ECO:0000256" key="7">
    <source>
        <dbReference type="ARBA" id="ARBA00023268"/>
    </source>
</evidence>
<dbReference type="FunFam" id="3.40.50.12780:FF:000012">
    <property type="entry name" value="Non-ribosomal peptide synthetase"/>
    <property type="match status" value="1"/>
</dbReference>
<dbReference type="FunFam" id="3.40.50.980:FF:000001">
    <property type="entry name" value="Non-ribosomal peptide synthetase"/>
    <property type="match status" value="1"/>
</dbReference>
<dbReference type="Pfam" id="PF13193">
    <property type="entry name" value="AMP-binding_C"/>
    <property type="match status" value="1"/>
</dbReference>
<evidence type="ECO:0000256" key="5">
    <source>
        <dbReference type="ARBA" id="ARBA00022737"/>
    </source>
</evidence>
<dbReference type="SUPFAM" id="SSF52777">
    <property type="entry name" value="CoA-dependent acyltransferases"/>
    <property type="match status" value="3"/>
</dbReference>
<dbReference type="InterPro" id="IPR036736">
    <property type="entry name" value="ACP-like_sf"/>
</dbReference>
<dbReference type="InterPro" id="IPR045851">
    <property type="entry name" value="AMP-bd_C_sf"/>
</dbReference>
<dbReference type="RefSeq" id="WP_088907834.1">
    <property type="nucleotide sequence ID" value="NZ_CP018145.1"/>
</dbReference>
<keyword evidence="7" id="KW-0511">Multifunctional enzyme</keyword>
<dbReference type="InterPro" id="IPR006162">
    <property type="entry name" value="Ppantetheine_attach_site"/>
</dbReference>
<dbReference type="Gene3D" id="1.10.1200.10">
    <property type="entry name" value="ACP-like"/>
    <property type="match status" value="1"/>
</dbReference>
<dbReference type="PROSITE" id="PS00455">
    <property type="entry name" value="AMP_BINDING"/>
    <property type="match status" value="1"/>
</dbReference>
<dbReference type="PANTHER" id="PTHR45527:SF1">
    <property type="entry name" value="FATTY ACID SYNTHASE"/>
    <property type="match status" value="1"/>
</dbReference>
<dbReference type="PANTHER" id="PTHR45527">
    <property type="entry name" value="NONRIBOSOMAL PEPTIDE SYNTHETASE"/>
    <property type="match status" value="1"/>
</dbReference>
<dbReference type="GO" id="GO:0031177">
    <property type="term" value="F:phosphopantetheine binding"/>
    <property type="evidence" value="ECO:0007669"/>
    <property type="project" value="TreeGrafter"/>
</dbReference>
<dbReference type="KEGG" id="bfm:BP422_11120"/>
<dbReference type="GO" id="GO:0017000">
    <property type="term" value="P:antibiotic biosynthetic process"/>
    <property type="evidence" value="ECO:0007669"/>
    <property type="project" value="UniProtKB-KW"/>
</dbReference>
<dbReference type="SUPFAM" id="SSF47336">
    <property type="entry name" value="ACP-like"/>
    <property type="match status" value="1"/>
</dbReference>
<name>A0A220MG54_9BACL</name>
<evidence type="ECO:0000256" key="1">
    <source>
        <dbReference type="ARBA" id="ARBA00001957"/>
    </source>
</evidence>
<dbReference type="NCBIfam" id="TIGR01733">
    <property type="entry name" value="AA-adenyl-dom"/>
    <property type="match status" value="1"/>
</dbReference>
<dbReference type="Gene3D" id="2.30.38.10">
    <property type="entry name" value="Luciferase, Domain 3"/>
    <property type="match status" value="1"/>
</dbReference>
<dbReference type="FunFam" id="3.30.300.30:FF:000010">
    <property type="entry name" value="Enterobactin synthetase component F"/>
    <property type="match status" value="1"/>
</dbReference>
<dbReference type="Proteomes" id="UP000197781">
    <property type="component" value="Chromosome"/>
</dbReference>
<dbReference type="GO" id="GO:0044550">
    <property type="term" value="P:secondary metabolite biosynthetic process"/>
    <property type="evidence" value="ECO:0007669"/>
    <property type="project" value="UniProtKB-ARBA"/>
</dbReference>